<evidence type="ECO:0000259" key="3">
    <source>
        <dbReference type="Pfam" id="PF17782"/>
    </source>
</evidence>
<dbReference type="Pfam" id="PF17782">
    <property type="entry name" value="WHD_DprA"/>
    <property type="match status" value="1"/>
</dbReference>
<name>A0A9D9INW6_9BACT</name>
<dbReference type="NCBIfam" id="TIGR00732">
    <property type="entry name" value="dprA"/>
    <property type="match status" value="1"/>
</dbReference>
<dbReference type="InterPro" id="IPR057666">
    <property type="entry name" value="DrpA_SLOG"/>
</dbReference>
<feature type="domain" description="DprA winged helix" evidence="3">
    <location>
        <begin position="311"/>
        <end position="364"/>
    </location>
</feature>
<sequence>MSGCPSVYQIAFSALRGISIESANEILSAIGSEEEFFRMSARSLREYSGADSRIFDDAYRAGLLESARRERDFIKAKGVRAYYFRDDAFPARFQTASDAPLLLYAVGDCDLNASKIVSVVGTRHATAYGISLCRELVEELKSGIGGDVVIVSGLAYGIDVASHLAALEVGLPTVAVMAHGLDMIYPAQHRQTAADIVKHGGAIVTEYSSGTRVHRSNFLARNRIIAALSDCTVVVESAVKGGALVTANIASSYGRDVFAFPGRVGDEYSGGCNVLVRKNVAALITSADDLIEMMGWEKACSAPVQQELFVELDGDSRKVYDFMDGRDAVNVNEIGSAVKMPVHKLLSLLVDMEFKGLVQPLPGNRYKLVKKI</sequence>
<proteinExistence type="inferred from homology"/>
<accession>A0A9D9INW6</accession>
<dbReference type="PANTHER" id="PTHR43022">
    <property type="entry name" value="PROTEIN SMF"/>
    <property type="match status" value="1"/>
</dbReference>
<dbReference type="Gene3D" id="3.40.50.450">
    <property type="match status" value="1"/>
</dbReference>
<evidence type="ECO:0000313" key="5">
    <source>
        <dbReference type="Proteomes" id="UP000823598"/>
    </source>
</evidence>
<protein>
    <submittedName>
        <fullName evidence="4">DNA-protecting protein DprA</fullName>
    </submittedName>
</protein>
<gene>
    <name evidence="4" type="primary">dprA</name>
    <name evidence="4" type="ORF">IAB88_05340</name>
</gene>
<dbReference type="PANTHER" id="PTHR43022:SF1">
    <property type="entry name" value="PROTEIN SMF"/>
    <property type="match status" value="1"/>
</dbReference>
<reference evidence="4" key="2">
    <citation type="journal article" date="2021" name="PeerJ">
        <title>Extensive microbial diversity within the chicken gut microbiome revealed by metagenomics and culture.</title>
        <authorList>
            <person name="Gilroy R."/>
            <person name="Ravi A."/>
            <person name="Getino M."/>
            <person name="Pursley I."/>
            <person name="Horton D.L."/>
            <person name="Alikhan N.F."/>
            <person name="Baker D."/>
            <person name="Gharbi K."/>
            <person name="Hall N."/>
            <person name="Watson M."/>
            <person name="Adriaenssens E.M."/>
            <person name="Foster-Nyarko E."/>
            <person name="Jarju S."/>
            <person name="Secka A."/>
            <person name="Antonio M."/>
            <person name="Oren A."/>
            <person name="Chaudhuri R.R."/>
            <person name="La Ragione R."/>
            <person name="Hildebrand F."/>
            <person name="Pallen M.J."/>
        </authorList>
    </citation>
    <scope>NUCLEOTIDE SEQUENCE</scope>
    <source>
        <strain evidence="4">6919</strain>
    </source>
</reference>
<reference evidence="4" key="1">
    <citation type="submission" date="2020-10" db="EMBL/GenBank/DDBJ databases">
        <authorList>
            <person name="Gilroy R."/>
        </authorList>
    </citation>
    <scope>NUCLEOTIDE SEQUENCE</scope>
    <source>
        <strain evidence="4">6919</strain>
    </source>
</reference>
<evidence type="ECO:0000256" key="1">
    <source>
        <dbReference type="ARBA" id="ARBA00006525"/>
    </source>
</evidence>
<feature type="domain" description="Smf/DprA SLOG" evidence="2">
    <location>
        <begin position="83"/>
        <end position="294"/>
    </location>
</feature>
<organism evidence="4 5">
    <name type="scientific">Candidatus Limisoma faecipullorum</name>
    <dbReference type="NCBI Taxonomy" id="2840854"/>
    <lineage>
        <taxon>Bacteria</taxon>
        <taxon>Pseudomonadati</taxon>
        <taxon>Bacteroidota</taxon>
        <taxon>Bacteroidia</taxon>
        <taxon>Bacteroidales</taxon>
        <taxon>Candidatus Limisoma</taxon>
    </lineage>
</organism>
<dbReference type="SUPFAM" id="SSF102405">
    <property type="entry name" value="MCP/YpsA-like"/>
    <property type="match status" value="1"/>
</dbReference>
<evidence type="ECO:0000259" key="2">
    <source>
        <dbReference type="Pfam" id="PF02481"/>
    </source>
</evidence>
<dbReference type="AlphaFoldDB" id="A0A9D9INW6"/>
<dbReference type="Gene3D" id="1.10.10.10">
    <property type="entry name" value="Winged helix-like DNA-binding domain superfamily/Winged helix DNA-binding domain"/>
    <property type="match status" value="1"/>
</dbReference>
<comment type="caution">
    <text evidence="4">The sequence shown here is derived from an EMBL/GenBank/DDBJ whole genome shotgun (WGS) entry which is preliminary data.</text>
</comment>
<dbReference type="Proteomes" id="UP000823598">
    <property type="component" value="Unassembled WGS sequence"/>
</dbReference>
<dbReference type="InterPro" id="IPR041614">
    <property type="entry name" value="DprA_WH"/>
</dbReference>
<dbReference type="GO" id="GO:0009294">
    <property type="term" value="P:DNA-mediated transformation"/>
    <property type="evidence" value="ECO:0007669"/>
    <property type="project" value="InterPro"/>
</dbReference>
<dbReference type="EMBL" id="JADIMC010000062">
    <property type="protein sequence ID" value="MBO8476399.1"/>
    <property type="molecule type" value="Genomic_DNA"/>
</dbReference>
<evidence type="ECO:0000313" key="4">
    <source>
        <dbReference type="EMBL" id="MBO8476399.1"/>
    </source>
</evidence>
<dbReference type="Pfam" id="PF02481">
    <property type="entry name" value="DNA_processg_A"/>
    <property type="match status" value="1"/>
</dbReference>
<dbReference type="InterPro" id="IPR003488">
    <property type="entry name" value="DprA"/>
</dbReference>
<dbReference type="InterPro" id="IPR036388">
    <property type="entry name" value="WH-like_DNA-bd_sf"/>
</dbReference>
<comment type="similarity">
    <text evidence="1">Belongs to the DprA/Smf family.</text>
</comment>